<keyword evidence="1" id="KW-0645">Protease</keyword>
<keyword evidence="5" id="KW-1185">Reference proteome</keyword>
<sequence>MAEDGELKAGPAVQTTFARIGKTVRPVQYTVVDGQAVVEGCIVLGSAKEAADTLAAVQQSPGMLRKGAVGLGSAILGKKFRWPGGVLIFEMAATLPKPERVHDAMAHWSAKTSIKFQQRDPSNPKHKNFVAFVPGSGCRSAVGMRGGRQELVLGPECSAGNAIHEIGHALGLWHEQSRIDRDAHIRIRFDRIQAGMEHNFTQHIHDGIDVEDYDLDSIMHYPLVAFSKDGKPTIELLTGHAGTVGQRQGLSPGDRATIKKMYG</sequence>
<dbReference type="InterPro" id="IPR034035">
    <property type="entry name" value="Astacin-like_dom"/>
</dbReference>
<dbReference type="GO" id="GO:0008270">
    <property type="term" value="F:zinc ion binding"/>
    <property type="evidence" value="ECO:0007669"/>
    <property type="project" value="UniProtKB-UniRule"/>
</dbReference>
<feature type="binding site" evidence="1">
    <location>
        <position position="164"/>
    </location>
    <ligand>
        <name>Zn(2+)</name>
        <dbReference type="ChEBI" id="CHEBI:29105"/>
        <note>catalytic</note>
    </ligand>
</feature>
<dbReference type="RefSeq" id="WP_181061046.1">
    <property type="nucleotide sequence ID" value="NZ_JACDTY010000019.1"/>
</dbReference>
<accession>A0A838BCU3</accession>
<dbReference type="AlphaFoldDB" id="A0A838BCU3"/>
<feature type="active site" evidence="1">
    <location>
        <position position="165"/>
    </location>
</feature>
<evidence type="ECO:0000313" key="4">
    <source>
        <dbReference type="EMBL" id="MBA1144093.1"/>
    </source>
</evidence>
<comment type="caution">
    <text evidence="1">Lacks conserved residue(s) required for the propagation of feature annotation.</text>
</comment>
<gene>
    <name evidence="4" type="ORF">H0241_28185</name>
</gene>
<dbReference type="SMART" id="SM00235">
    <property type="entry name" value="ZnMc"/>
    <property type="match status" value="1"/>
</dbReference>
<dbReference type="PANTHER" id="PTHR10127">
    <property type="entry name" value="DISCOIDIN, CUB, EGF, LAMININ , AND ZINC METALLOPROTEASE DOMAIN CONTAINING"/>
    <property type="match status" value="1"/>
</dbReference>
<keyword evidence="1" id="KW-0378">Hydrolase</keyword>
<dbReference type="Pfam" id="PF01400">
    <property type="entry name" value="Astacin"/>
    <property type="match status" value="1"/>
</dbReference>
<feature type="binding site" evidence="1">
    <location>
        <position position="168"/>
    </location>
    <ligand>
        <name>Zn(2+)</name>
        <dbReference type="ChEBI" id="CHEBI:29105"/>
        <note>catalytic</note>
    </ligand>
</feature>
<feature type="binding site" evidence="1">
    <location>
        <position position="174"/>
    </location>
    <ligand>
        <name>Zn(2+)</name>
        <dbReference type="ChEBI" id="CHEBI:29105"/>
        <note>catalytic</note>
    </ligand>
</feature>
<dbReference type="Proteomes" id="UP000558284">
    <property type="component" value="Unassembled WGS sequence"/>
</dbReference>
<feature type="domain" description="Peptidase M12A" evidence="3">
    <location>
        <begin position="73"/>
        <end position="263"/>
    </location>
</feature>
<comment type="caution">
    <text evidence="4">The sequence shown here is derived from an EMBL/GenBank/DDBJ whole genome shotgun (WGS) entry which is preliminary data.</text>
</comment>
<dbReference type="InterPro" id="IPR001506">
    <property type="entry name" value="Peptidase_M12A"/>
</dbReference>
<organism evidence="4 5">
    <name type="scientific">Mesorhizobium neociceri</name>
    <dbReference type="NCBI Taxonomy" id="1307853"/>
    <lineage>
        <taxon>Bacteria</taxon>
        <taxon>Pseudomonadati</taxon>
        <taxon>Pseudomonadota</taxon>
        <taxon>Alphaproteobacteria</taxon>
        <taxon>Hyphomicrobiales</taxon>
        <taxon>Phyllobacteriaceae</taxon>
        <taxon>Mesorhizobium</taxon>
    </lineage>
</organism>
<dbReference type="EMBL" id="JACDTY010000019">
    <property type="protein sequence ID" value="MBA1144093.1"/>
    <property type="molecule type" value="Genomic_DNA"/>
</dbReference>
<dbReference type="SUPFAM" id="SSF55486">
    <property type="entry name" value="Metalloproteases ('zincins'), catalytic domain"/>
    <property type="match status" value="1"/>
</dbReference>
<dbReference type="Gene3D" id="3.40.390.10">
    <property type="entry name" value="Collagenase (Catalytic Domain)"/>
    <property type="match status" value="1"/>
</dbReference>
<dbReference type="CDD" id="cd04280">
    <property type="entry name" value="ZnMc_astacin_like"/>
    <property type="match status" value="1"/>
</dbReference>
<evidence type="ECO:0000313" key="5">
    <source>
        <dbReference type="Proteomes" id="UP000558284"/>
    </source>
</evidence>
<keyword evidence="1" id="KW-0479">Metal-binding</keyword>
<evidence type="ECO:0000256" key="1">
    <source>
        <dbReference type="PROSITE-ProRule" id="PRU01211"/>
    </source>
</evidence>
<dbReference type="InterPro" id="IPR024079">
    <property type="entry name" value="MetalloPept_cat_dom_sf"/>
</dbReference>
<keyword evidence="1" id="KW-0862">Zinc</keyword>
<dbReference type="GO" id="GO:0004222">
    <property type="term" value="F:metalloendopeptidase activity"/>
    <property type="evidence" value="ECO:0007669"/>
    <property type="project" value="UniProtKB-UniRule"/>
</dbReference>
<keyword evidence="1" id="KW-0482">Metalloprotease</keyword>
<dbReference type="InterPro" id="IPR006026">
    <property type="entry name" value="Peptidase_Metallo"/>
</dbReference>
<feature type="region of interest" description="Disordered" evidence="2">
    <location>
        <begin position="244"/>
        <end position="263"/>
    </location>
</feature>
<name>A0A838BCU3_9HYPH</name>
<proteinExistence type="predicted"/>
<dbReference type="GO" id="GO:0006508">
    <property type="term" value="P:proteolysis"/>
    <property type="evidence" value="ECO:0007669"/>
    <property type="project" value="UniProtKB-KW"/>
</dbReference>
<reference evidence="4 5" key="1">
    <citation type="submission" date="2020-07" db="EMBL/GenBank/DDBJ databases">
        <title>Definition of the novel symbiovar canariense within Mesorhizobium novociceri, a new species of genus Mesorhizobium nodulating Cicer canariense in the Caldera de Taburiente National Park (La Palma, Canary Islands).</title>
        <authorList>
            <person name="Leon-Barrios M."/>
            <person name="Perez-Yepez J."/>
            <person name="Flores-Felix J.D."/>
            <person name="Ramirez-Baena M.H."/>
            <person name="Pulido-Suarez L."/>
            <person name="Igual J.M."/>
            <person name="Velazquez E."/>
            <person name="Peix A."/>
        </authorList>
    </citation>
    <scope>NUCLEOTIDE SEQUENCE [LARGE SCALE GENOMIC DNA]</scope>
    <source>
        <strain evidence="4 5">CCANP35</strain>
    </source>
</reference>
<dbReference type="PRINTS" id="PR00480">
    <property type="entry name" value="ASTACIN"/>
</dbReference>
<evidence type="ECO:0000256" key="2">
    <source>
        <dbReference type="SAM" id="MobiDB-lite"/>
    </source>
</evidence>
<dbReference type="PANTHER" id="PTHR10127:SF850">
    <property type="entry name" value="METALLOENDOPEPTIDASE"/>
    <property type="match status" value="1"/>
</dbReference>
<comment type="cofactor">
    <cofactor evidence="1">
        <name>Zn(2+)</name>
        <dbReference type="ChEBI" id="CHEBI:29105"/>
    </cofactor>
    <text evidence="1">Binds 1 zinc ion per subunit.</text>
</comment>
<dbReference type="PROSITE" id="PS51864">
    <property type="entry name" value="ASTACIN"/>
    <property type="match status" value="1"/>
</dbReference>
<evidence type="ECO:0000259" key="3">
    <source>
        <dbReference type="PROSITE" id="PS51864"/>
    </source>
</evidence>
<protein>
    <submittedName>
        <fullName evidence="4">M12 family metallopeptidase</fullName>
    </submittedName>
</protein>